<protein>
    <submittedName>
        <fullName evidence="3">Photosynthetic complex putative assembly protein PuhB</fullName>
    </submittedName>
</protein>
<dbReference type="InterPro" id="IPR054839">
    <property type="entry name" value="puhB_PGC"/>
</dbReference>
<dbReference type="RefSeq" id="WP_386735412.1">
    <property type="nucleotide sequence ID" value="NZ_JBHRXI010000010.1"/>
</dbReference>
<feature type="transmembrane region" description="Helical" evidence="1">
    <location>
        <begin position="39"/>
        <end position="58"/>
    </location>
</feature>
<keyword evidence="1" id="KW-0812">Transmembrane</keyword>
<feature type="domain" description="YdbS-like PH" evidence="2">
    <location>
        <begin position="96"/>
        <end position="184"/>
    </location>
</feature>
<gene>
    <name evidence="3" type="primary">puhB</name>
    <name evidence="3" type="ORF">ACFORG_10655</name>
</gene>
<feature type="transmembrane region" description="Helical" evidence="1">
    <location>
        <begin position="70"/>
        <end position="95"/>
    </location>
</feature>
<evidence type="ECO:0000259" key="2">
    <source>
        <dbReference type="Pfam" id="PF03703"/>
    </source>
</evidence>
<dbReference type="InterPro" id="IPR005182">
    <property type="entry name" value="YdbS-like_PH"/>
</dbReference>
<keyword evidence="1" id="KW-1133">Transmembrane helix</keyword>
<evidence type="ECO:0000256" key="1">
    <source>
        <dbReference type="SAM" id="Phobius"/>
    </source>
</evidence>
<accession>A0ABV7TFZ5</accession>
<evidence type="ECO:0000313" key="4">
    <source>
        <dbReference type="Proteomes" id="UP001595629"/>
    </source>
</evidence>
<proteinExistence type="predicted"/>
<reference evidence="4" key="1">
    <citation type="journal article" date="2019" name="Int. J. Syst. Evol. Microbiol.">
        <title>The Global Catalogue of Microorganisms (GCM) 10K type strain sequencing project: providing services to taxonomists for standard genome sequencing and annotation.</title>
        <authorList>
            <consortium name="The Broad Institute Genomics Platform"/>
            <consortium name="The Broad Institute Genome Sequencing Center for Infectious Disease"/>
            <person name="Wu L."/>
            <person name="Ma J."/>
        </authorList>
    </citation>
    <scope>NUCLEOTIDE SEQUENCE [LARGE SCALE GENOMIC DNA]</scope>
    <source>
        <strain evidence="4">KCTC 42911</strain>
    </source>
</reference>
<name>A0ABV7TFZ5_9RHOB</name>
<dbReference type="EMBL" id="JBHRXI010000010">
    <property type="protein sequence ID" value="MFC3614220.1"/>
    <property type="molecule type" value="Genomic_DNA"/>
</dbReference>
<comment type="caution">
    <text evidence="3">The sequence shown here is derived from an EMBL/GenBank/DDBJ whole genome shotgun (WGS) entry which is preliminary data.</text>
</comment>
<sequence>MSHDDFAFEPVEGLPERPPEGERILWQGRPSWWALTCRALNLYWVLGYFLALAAWRFATLFDQVGAAQAFAASFPFLILGAIVGLLLAAFAFVQARTTVYTITNRRVAMRIGAALTVTFNLPFRQLRNASLDLRRNGTGTIALEMESDARLSYLIFWPHVRPWVMRRTQPALRCIPEAEIVARILSEAAEAAVATPQIEHRTPQPAFAAE</sequence>
<keyword evidence="4" id="KW-1185">Reference proteome</keyword>
<organism evidence="3 4">
    <name type="scientific">Lutimaribacter marinistellae</name>
    <dbReference type="NCBI Taxonomy" id="1820329"/>
    <lineage>
        <taxon>Bacteria</taxon>
        <taxon>Pseudomonadati</taxon>
        <taxon>Pseudomonadota</taxon>
        <taxon>Alphaproteobacteria</taxon>
        <taxon>Rhodobacterales</taxon>
        <taxon>Roseobacteraceae</taxon>
        <taxon>Lutimaribacter</taxon>
    </lineage>
</organism>
<dbReference type="NCBIfam" id="NF040894">
    <property type="entry name" value="puhB_PGC"/>
    <property type="match status" value="1"/>
</dbReference>
<keyword evidence="1" id="KW-0472">Membrane</keyword>
<evidence type="ECO:0000313" key="3">
    <source>
        <dbReference type="EMBL" id="MFC3614220.1"/>
    </source>
</evidence>
<dbReference type="Proteomes" id="UP001595629">
    <property type="component" value="Unassembled WGS sequence"/>
</dbReference>
<dbReference type="Pfam" id="PF03703">
    <property type="entry name" value="bPH_2"/>
    <property type="match status" value="1"/>
</dbReference>